<feature type="non-terminal residue" evidence="10">
    <location>
        <position position="1"/>
    </location>
</feature>
<dbReference type="Proteomes" id="UP000265618">
    <property type="component" value="Unassembled WGS sequence"/>
</dbReference>
<dbReference type="EMBL" id="BDIP01000373">
    <property type="protein sequence ID" value="GIQ81360.1"/>
    <property type="molecule type" value="Genomic_DNA"/>
</dbReference>
<protein>
    <submittedName>
        <fullName evidence="10">Uncharacterized protein</fullName>
    </submittedName>
</protein>
<accession>A0A9K3GG48</accession>
<keyword evidence="7" id="KW-0675">Receptor</keyword>
<keyword evidence="2" id="KW-1003">Cell membrane</keyword>
<reference evidence="10 11" key="1">
    <citation type="journal article" date="2018" name="PLoS ONE">
        <title>The draft genome of Kipferlia bialata reveals reductive genome evolution in fornicate parasites.</title>
        <authorList>
            <person name="Tanifuji G."/>
            <person name="Takabayashi S."/>
            <person name="Kume K."/>
            <person name="Takagi M."/>
            <person name="Nakayama T."/>
            <person name="Kamikawa R."/>
            <person name="Inagaki Y."/>
            <person name="Hashimoto T."/>
        </authorList>
    </citation>
    <scope>NUCLEOTIDE SEQUENCE [LARGE SCALE GENOMIC DNA]</scope>
    <source>
        <strain evidence="10">NY0173</strain>
    </source>
</reference>
<name>A0A9K3GG48_9EUKA</name>
<evidence type="ECO:0000256" key="6">
    <source>
        <dbReference type="ARBA" id="ARBA00023136"/>
    </source>
</evidence>
<dbReference type="OrthoDB" id="1394818at2759"/>
<evidence type="ECO:0000256" key="8">
    <source>
        <dbReference type="ARBA" id="ARBA00023180"/>
    </source>
</evidence>
<keyword evidence="11" id="KW-1185">Reference proteome</keyword>
<evidence type="ECO:0000256" key="4">
    <source>
        <dbReference type="ARBA" id="ARBA00022729"/>
    </source>
</evidence>
<evidence type="ECO:0000313" key="11">
    <source>
        <dbReference type="Proteomes" id="UP000265618"/>
    </source>
</evidence>
<dbReference type="Gene3D" id="3.80.10.10">
    <property type="entry name" value="Ribonuclease Inhibitor"/>
    <property type="match status" value="1"/>
</dbReference>
<dbReference type="AlphaFoldDB" id="A0A9K3GG48"/>
<evidence type="ECO:0000256" key="1">
    <source>
        <dbReference type="ARBA" id="ARBA00004236"/>
    </source>
</evidence>
<keyword evidence="8" id="KW-0325">Glycoprotein</keyword>
<dbReference type="PANTHER" id="PTHR48052:SF8">
    <property type="entry name" value="LRR RECEPTOR-LIKE SERINE_THREONINE-PROTEIN KINASE FLS2"/>
    <property type="match status" value="1"/>
</dbReference>
<proteinExistence type="predicted"/>
<dbReference type="PANTHER" id="PTHR48052">
    <property type="entry name" value="UNNAMED PRODUCT"/>
    <property type="match status" value="1"/>
</dbReference>
<comment type="caution">
    <text evidence="10">The sequence shown here is derived from an EMBL/GenBank/DDBJ whole genome shotgun (WGS) entry which is preliminary data.</text>
</comment>
<evidence type="ECO:0000256" key="9">
    <source>
        <dbReference type="ARBA" id="ARBA00037847"/>
    </source>
</evidence>
<keyword evidence="5" id="KW-1133">Transmembrane helix</keyword>
<organism evidence="10 11">
    <name type="scientific">Kipferlia bialata</name>
    <dbReference type="NCBI Taxonomy" id="797122"/>
    <lineage>
        <taxon>Eukaryota</taxon>
        <taxon>Metamonada</taxon>
        <taxon>Carpediemonas-like organisms</taxon>
        <taxon>Kipferlia</taxon>
    </lineage>
</organism>
<dbReference type="GO" id="GO:0012505">
    <property type="term" value="C:endomembrane system"/>
    <property type="evidence" value="ECO:0007669"/>
    <property type="project" value="UniProtKB-SubCell"/>
</dbReference>
<keyword evidence="6" id="KW-0472">Membrane</keyword>
<evidence type="ECO:0000256" key="3">
    <source>
        <dbReference type="ARBA" id="ARBA00022692"/>
    </source>
</evidence>
<evidence type="ECO:0000256" key="2">
    <source>
        <dbReference type="ARBA" id="ARBA00022475"/>
    </source>
</evidence>
<gene>
    <name evidence="10" type="ORF">KIPB_002307</name>
</gene>
<evidence type="ECO:0000256" key="5">
    <source>
        <dbReference type="ARBA" id="ARBA00022989"/>
    </source>
</evidence>
<keyword evidence="3" id="KW-0812">Transmembrane</keyword>
<dbReference type="SUPFAM" id="SSF52058">
    <property type="entry name" value="L domain-like"/>
    <property type="match status" value="1"/>
</dbReference>
<dbReference type="GO" id="GO:0005886">
    <property type="term" value="C:plasma membrane"/>
    <property type="evidence" value="ECO:0007669"/>
    <property type="project" value="UniProtKB-SubCell"/>
</dbReference>
<keyword evidence="4" id="KW-0732">Signal</keyword>
<dbReference type="InterPro" id="IPR032675">
    <property type="entry name" value="LRR_dom_sf"/>
</dbReference>
<evidence type="ECO:0000313" key="10">
    <source>
        <dbReference type="EMBL" id="GIQ81360.1"/>
    </source>
</evidence>
<comment type="subcellular location">
    <subcellularLocation>
        <location evidence="1">Cell membrane</location>
    </subcellularLocation>
    <subcellularLocation>
        <location evidence="9">Endomembrane system</location>
        <topology evidence="9">Single-pass membrane protein</topology>
    </subcellularLocation>
</comment>
<sequence length="231" mass="25196">VTCNESGDLVHLDMSSFGLEGQLPWQIACLGNLKTLTLDDNTLSAPFSPDLCQMEELRAIHMSRAGVQGALPSCICYMDMLRFLHASDNNLVGPIPQCVEDMTYLRELHLDGNDLEGEVPARIVESDWLDEFKVHDNPKLGCTELDGVYDFVYTCGSEAEGEAEGEAETHSGTVEAEVGGADTASILVDDTQHGAETEAETDSTGIEFEVLEDEAEVDWEHLEVAANLEDL</sequence>
<evidence type="ECO:0000256" key="7">
    <source>
        <dbReference type="ARBA" id="ARBA00023170"/>
    </source>
</evidence>